<dbReference type="KEGG" id="vg:80832374"/>
<reference evidence="1" key="1">
    <citation type="submission" date="2021-06" db="EMBL/GenBank/DDBJ databases">
        <authorList>
            <person name="Le T.D."/>
        </authorList>
    </citation>
    <scope>NUCLEOTIDE SEQUENCE</scope>
</reference>
<dbReference type="GeneID" id="80832374"/>
<name>A0A8F3C984_9CAUD</name>
<accession>A0A8F3C984</accession>
<evidence type="ECO:0008006" key="3">
    <source>
        <dbReference type="Google" id="ProtNLM"/>
    </source>
</evidence>
<protein>
    <recommendedName>
        <fullName evidence="3">Baseplate protein</fullName>
    </recommendedName>
</protein>
<dbReference type="Pfam" id="PF10934">
    <property type="entry name" value="Sheath_initiator"/>
    <property type="match status" value="1"/>
</dbReference>
<dbReference type="EMBL" id="MZ336020">
    <property type="protein sequence ID" value="QWY14037.1"/>
    <property type="molecule type" value="Genomic_DNA"/>
</dbReference>
<dbReference type="Proteomes" id="UP000693898">
    <property type="component" value="Segment"/>
</dbReference>
<organism evidence="1 2">
    <name type="scientific">Aeromonas phage pAh6.2TG</name>
    <dbReference type="NCBI Taxonomy" id="2849625"/>
    <lineage>
        <taxon>Viruses</taxon>
        <taxon>Duplodnaviria</taxon>
        <taxon>Heunggongvirae</taxon>
        <taxon>Uroviricota</taxon>
        <taxon>Caudoviricetes</taxon>
        <taxon>Chaseviridae</taxon>
        <taxon>Nefertitivirinae</taxon>
        <taxon>Phayathaivirus</taxon>
        <taxon>Phayathaivirus pAh62TG</taxon>
    </lineage>
</organism>
<proteinExistence type="predicted"/>
<evidence type="ECO:0000313" key="2">
    <source>
        <dbReference type="Proteomes" id="UP000693898"/>
    </source>
</evidence>
<evidence type="ECO:0000313" key="1">
    <source>
        <dbReference type="EMBL" id="QWY14037.1"/>
    </source>
</evidence>
<dbReference type="InterPro" id="IPR020288">
    <property type="entry name" value="Sheath_initiator"/>
</dbReference>
<keyword evidence="2" id="KW-1185">Reference proteome</keyword>
<sequence>MSFNMKLGADHDIIVGRTVARTEKLEYTAQLVKCRLLTFLGEWELDTNLGLPWVGVLDRSYDISAMKFAVHNTIQSTTGVKSVDSLSLRADTNTRLLTVSFTATSAYGQISTEVTV</sequence>
<dbReference type="RefSeq" id="YP_010845222.1">
    <property type="nucleotide sequence ID" value="NC_079187.1"/>
</dbReference>